<evidence type="ECO:0000256" key="5">
    <source>
        <dbReference type="ARBA" id="ARBA00022741"/>
    </source>
</evidence>
<keyword evidence="5 10" id="KW-0547">Nucleotide-binding</keyword>
<feature type="compositionally biased region" description="Acidic residues" evidence="11">
    <location>
        <begin position="996"/>
        <end position="1009"/>
    </location>
</feature>
<dbReference type="EC" id="2.7.11.1" evidence="1"/>
<dbReference type="OrthoDB" id="18472at2759"/>
<feature type="compositionally biased region" description="Low complexity" evidence="11">
    <location>
        <begin position="947"/>
        <end position="965"/>
    </location>
</feature>
<comment type="catalytic activity">
    <reaction evidence="9">
        <text>L-seryl-[protein] + ATP = O-phospho-L-seryl-[protein] + ADP + H(+)</text>
        <dbReference type="Rhea" id="RHEA:17989"/>
        <dbReference type="Rhea" id="RHEA-COMP:9863"/>
        <dbReference type="Rhea" id="RHEA-COMP:11604"/>
        <dbReference type="ChEBI" id="CHEBI:15378"/>
        <dbReference type="ChEBI" id="CHEBI:29999"/>
        <dbReference type="ChEBI" id="CHEBI:30616"/>
        <dbReference type="ChEBI" id="CHEBI:83421"/>
        <dbReference type="ChEBI" id="CHEBI:456216"/>
        <dbReference type="EC" id="2.7.11.1"/>
    </reaction>
</comment>
<feature type="region of interest" description="Disordered" evidence="11">
    <location>
        <begin position="1"/>
        <end position="99"/>
    </location>
</feature>
<dbReference type="SMART" id="SM00220">
    <property type="entry name" value="S_TKc"/>
    <property type="match status" value="1"/>
</dbReference>
<feature type="binding site" evidence="10">
    <location>
        <position position="508"/>
    </location>
    <ligand>
        <name>ATP</name>
        <dbReference type="ChEBI" id="CHEBI:30616"/>
    </ligand>
</feature>
<feature type="compositionally biased region" description="Polar residues" evidence="11">
    <location>
        <begin position="404"/>
        <end position="421"/>
    </location>
</feature>
<dbReference type="InterPro" id="IPR000719">
    <property type="entry name" value="Prot_kinase_dom"/>
</dbReference>
<keyword evidence="7 10" id="KW-0067">ATP-binding</keyword>
<dbReference type="InterPro" id="IPR008271">
    <property type="entry name" value="Ser/Thr_kinase_AS"/>
</dbReference>
<dbReference type="PROSITE" id="PS51285">
    <property type="entry name" value="AGC_KINASE_CTER"/>
    <property type="match status" value="1"/>
</dbReference>
<organism evidence="14 15">
    <name type="scientific">Polysphondylium violaceum</name>
    <dbReference type="NCBI Taxonomy" id="133409"/>
    <lineage>
        <taxon>Eukaryota</taxon>
        <taxon>Amoebozoa</taxon>
        <taxon>Evosea</taxon>
        <taxon>Eumycetozoa</taxon>
        <taxon>Dictyostelia</taxon>
        <taxon>Dictyosteliales</taxon>
        <taxon>Dictyosteliaceae</taxon>
        <taxon>Polysphondylium</taxon>
    </lineage>
</organism>
<evidence type="ECO:0000256" key="7">
    <source>
        <dbReference type="ARBA" id="ARBA00022840"/>
    </source>
</evidence>
<dbReference type="AlphaFoldDB" id="A0A8J4PN03"/>
<dbReference type="PANTHER" id="PTHR24356">
    <property type="entry name" value="SERINE/THREONINE-PROTEIN KINASE"/>
    <property type="match status" value="1"/>
</dbReference>
<evidence type="ECO:0000259" key="12">
    <source>
        <dbReference type="PROSITE" id="PS50011"/>
    </source>
</evidence>
<comment type="caution">
    <text evidence="14">The sequence shown here is derived from an EMBL/GenBank/DDBJ whole genome shotgun (WGS) entry which is preliminary data.</text>
</comment>
<feature type="region of interest" description="Disordered" evidence="11">
    <location>
        <begin position="252"/>
        <end position="421"/>
    </location>
</feature>
<feature type="region of interest" description="Disordered" evidence="11">
    <location>
        <begin position="941"/>
        <end position="1009"/>
    </location>
</feature>
<feature type="compositionally biased region" description="Low complexity" evidence="11">
    <location>
        <begin position="373"/>
        <end position="387"/>
    </location>
</feature>
<feature type="compositionally biased region" description="Low complexity" evidence="11">
    <location>
        <begin position="198"/>
        <end position="218"/>
    </location>
</feature>
<comment type="catalytic activity">
    <reaction evidence="8">
        <text>L-threonyl-[protein] + ATP = O-phospho-L-threonyl-[protein] + ADP + H(+)</text>
        <dbReference type="Rhea" id="RHEA:46608"/>
        <dbReference type="Rhea" id="RHEA-COMP:11060"/>
        <dbReference type="Rhea" id="RHEA-COMP:11605"/>
        <dbReference type="ChEBI" id="CHEBI:15378"/>
        <dbReference type="ChEBI" id="CHEBI:30013"/>
        <dbReference type="ChEBI" id="CHEBI:30616"/>
        <dbReference type="ChEBI" id="CHEBI:61977"/>
        <dbReference type="ChEBI" id="CHEBI:456216"/>
        <dbReference type="EC" id="2.7.11.1"/>
    </reaction>
</comment>
<feature type="compositionally biased region" description="Low complexity" evidence="11">
    <location>
        <begin position="121"/>
        <end position="172"/>
    </location>
</feature>
<reference evidence="14" key="1">
    <citation type="submission" date="2020-01" db="EMBL/GenBank/DDBJ databases">
        <title>Development of genomics and gene disruption for Polysphondylium violaceum indicates a role for the polyketide synthase stlB in stalk morphogenesis.</title>
        <authorList>
            <person name="Narita B."/>
            <person name="Kawabe Y."/>
            <person name="Kin K."/>
            <person name="Saito T."/>
            <person name="Gibbs R."/>
            <person name="Kuspa A."/>
            <person name="Muzny D."/>
            <person name="Queller D."/>
            <person name="Richards S."/>
            <person name="Strassman J."/>
            <person name="Sucgang R."/>
            <person name="Worley K."/>
            <person name="Schaap P."/>
        </authorList>
    </citation>
    <scope>NUCLEOTIDE SEQUENCE</scope>
    <source>
        <strain evidence="14">QSvi11</strain>
    </source>
</reference>
<keyword evidence="2" id="KW-0723">Serine/threonine-protein kinase</keyword>
<dbReference type="GO" id="GO:0005524">
    <property type="term" value="F:ATP binding"/>
    <property type="evidence" value="ECO:0007669"/>
    <property type="project" value="UniProtKB-UniRule"/>
</dbReference>
<dbReference type="PANTHER" id="PTHR24356:SF417">
    <property type="entry name" value="CELL CYCLE PROTEIN KINASE DBF2-RELATED"/>
    <property type="match status" value="1"/>
</dbReference>
<evidence type="ECO:0000259" key="13">
    <source>
        <dbReference type="PROSITE" id="PS51285"/>
    </source>
</evidence>
<evidence type="ECO:0000256" key="2">
    <source>
        <dbReference type="ARBA" id="ARBA00022527"/>
    </source>
</evidence>
<evidence type="ECO:0000256" key="10">
    <source>
        <dbReference type="PROSITE-ProRule" id="PRU10141"/>
    </source>
</evidence>
<feature type="compositionally biased region" description="Low complexity" evidence="11">
    <location>
        <begin position="253"/>
        <end position="287"/>
    </location>
</feature>
<dbReference type="Proteomes" id="UP000695562">
    <property type="component" value="Unassembled WGS sequence"/>
</dbReference>
<keyword evidence="6" id="KW-0418">Kinase</keyword>
<evidence type="ECO:0000256" key="6">
    <source>
        <dbReference type="ARBA" id="ARBA00022777"/>
    </source>
</evidence>
<feature type="compositionally biased region" description="Polar residues" evidence="11">
    <location>
        <begin position="32"/>
        <end position="99"/>
    </location>
</feature>
<proteinExistence type="predicted"/>
<feature type="compositionally biased region" description="Low complexity" evidence="11">
    <location>
        <begin position="329"/>
        <end position="358"/>
    </location>
</feature>
<evidence type="ECO:0000313" key="14">
    <source>
        <dbReference type="EMBL" id="KAF2070224.1"/>
    </source>
</evidence>
<protein>
    <recommendedName>
        <fullName evidence="1">non-specific serine/threonine protein kinase</fullName>
        <ecNumber evidence="1">2.7.11.1</ecNumber>
    </recommendedName>
</protein>
<dbReference type="GO" id="GO:0035556">
    <property type="term" value="P:intracellular signal transduction"/>
    <property type="evidence" value="ECO:0007669"/>
    <property type="project" value="TreeGrafter"/>
</dbReference>
<dbReference type="PROSITE" id="PS00107">
    <property type="entry name" value="PROTEIN_KINASE_ATP"/>
    <property type="match status" value="1"/>
</dbReference>
<dbReference type="SUPFAM" id="SSF56112">
    <property type="entry name" value="Protein kinase-like (PK-like)"/>
    <property type="match status" value="1"/>
</dbReference>
<feature type="compositionally biased region" description="Polar residues" evidence="11">
    <location>
        <begin position="301"/>
        <end position="325"/>
    </location>
</feature>
<dbReference type="Pfam" id="PF00069">
    <property type="entry name" value="Pkinase"/>
    <property type="match status" value="2"/>
</dbReference>
<sequence length="1009" mass="111061">MSISLRESTDSLPPGNSNSNEERASPLLKSSFGYTSPTFMSSRSINNSFNTDDPNDPNSPKFLTSSHSNIKLPNLSEQQQPYGQSHSETNSPTFSAVNSTTSPKRLLGFFSKSSSFQSLLNNSNGSNSSGGNSNNNSQKNIINGRNISSSSSSNNSVGNNNSNNNNNNYNSESPPPPYSPKRILRNEKAKSSPPLSPIPFSSVNNSSNNDNDDSTNSSYGSTGIDSSLFKKPSLFNTSSHLIPNIDSLRLDDSLSSSPPTTTTSNNNNNNNNSESTNNVSGTSSNNSQEDSPKISPRQYRPTLTRTRSNSKNVLYSPNISPSSSCKLFPSPTSPISTNNITSPSSSSPMNSSPMNSSPQAIRNNSNSQQDDMSGGSNSSGSYNRPSSIIPQSPTQNNNSNNSNLILTPQQQTSPPMSIPTASSIVTPINNLETITEQQLLDHSNHNIDILHINNNYIVPSPSPSSKTASHYPPVSIVDFKLIEKIGEGGFGQVFLAKKNDTGEIVALKRMSKDLIWSKNKVSHIKNERDILAQGRNHQWIVSLAYSFQDEQYLYLAMEYVPGGDLRSLLSALVSLDEKSACFYMAEMVEAVDSCHQLGYCHRDLKPENFLINKYGHIKLADFGLSKNVITRYSVKPKGSQPPIEHTPMKFNNNGNALNSSVVDFGSFKDINAQAQLAYSVVGSPFYMAPEVLEAVTGYGDEVDWWSLGCMFYEFIFGVPPFDGDSPEEVMETVLKWKTMLVRPEGVSDLLWDLISSLVCDGSTRLGTGEKGVENIKAHPFFKDVPWGRLHQLDPPFVPVLNDEYDTTYFENTEKVVRSRSPVIYTNTNSGNIVTSKTKPRNILGFTYPRAGDEPLIWNNMNINGNTSNINSSNSNNQSTVNSASSSTNSSLNNLFKNFELTNSSEIKLLRNSNNLPLDLKDSNSNIYNSSLDERRSIIKDKLDNDNNDNNNDDNNNNNNNNYNNNSPFSTPYQSKQQQQDEPVSPYRPFIPFNVNQDDDEDDEDDVPLS</sequence>
<evidence type="ECO:0000256" key="3">
    <source>
        <dbReference type="ARBA" id="ARBA00022553"/>
    </source>
</evidence>
<feature type="region of interest" description="Disordered" evidence="11">
    <location>
        <begin position="868"/>
        <end position="888"/>
    </location>
</feature>
<evidence type="ECO:0000256" key="11">
    <source>
        <dbReference type="SAM" id="MobiDB-lite"/>
    </source>
</evidence>
<name>A0A8J4PN03_9MYCE</name>
<dbReference type="InterPro" id="IPR017441">
    <property type="entry name" value="Protein_kinase_ATP_BS"/>
</dbReference>
<dbReference type="GO" id="GO:0007010">
    <property type="term" value="P:cytoskeleton organization"/>
    <property type="evidence" value="ECO:0007669"/>
    <property type="project" value="UniProtKB-ARBA"/>
</dbReference>
<dbReference type="GO" id="GO:0005815">
    <property type="term" value="C:microtubule organizing center"/>
    <property type="evidence" value="ECO:0007669"/>
    <property type="project" value="UniProtKB-ARBA"/>
</dbReference>
<dbReference type="GO" id="GO:0004674">
    <property type="term" value="F:protein serine/threonine kinase activity"/>
    <property type="evidence" value="ECO:0007669"/>
    <property type="project" value="UniProtKB-KW"/>
</dbReference>
<keyword evidence="15" id="KW-1185">Reference proteome</keyword>
<dbReference type="InterPro" id="IPR000961">
    <property type="entry name" value="AGC-kinase_C"/>
</dbReference>
<evidence type="ECO:0000256" key="8">
    <source>
        <dbReference type="ARBA" id="ARBA00047899"/>
    </source>
</evidence>
<dbReference type="EMBL" id="AJWJ01000523">
    <property type="protein sequence ID" value="KAF2070224.1"/>
    <property type="molecule type" value="Genomic_DNA"/>
</dbReference>
<dbReference type="InterPro" id="IPR011009">
    <property type="entry name" value="Kinase-like_dom_sf"/>
</dbReference>
<keyword evidence="4" id="KW-0808">Transferase</keyword>
<evidence type="ECO:0000256" key="9">
    <source>
        <dbReference type="ARBA" id="ARBA00048679"/>
    </source>
</evidence>
<dbReference type="Gene3D" id="1.10.510.10">
    <property type="entry name" value="Transferase(Phosphotransferase) domain 1"/>
    <property type="match status" value="2"/>
</dbReference>
<dbReference type="PROSITE" id="PS00108">
    <property type="entry name" value="PROTEIN_KINASE_ST"/>
    <property type="match status" value="1"/>
</dbReference>
<keyword evidence="3" id="KW-0597">Phosphoprotein</keyword>
<feature type="compositionally biased region" description="Polar residues" evidence="11">
    <location>
        <begin position="966"/>
        <end position="981"/>
    </location>
</feature>
<evidence type="ECO:0000313" key="15">
    <source>
        <dbReference type="Proteomes" id="UP000695562"/>
    </source>
</evidence>
<feature type="compositionally biased region" description="Polar residues" evidence="11">
    <location>
        <begin position="1"/>
        <end position="19"/>
    </location>
</feature>
<dbReference type="PROSITE" id="PS50011">
    <property type="entry name" value="PROTEIN_KINASE_DOM"/>
    <property type="match status" value="1"/>
</dbReference>
<dbReference type="InterPro" id="IPR050236">
    <property type="entry name" value="Ser_Thr_kinase_AGC"/>
</dbReference>
<gene>
    <name evidence="14" type="ORF">CYY_008458</name>
</gene>
<dbReference type="Gene3D" id="3.30.200.20">
    <property type="entry name" value="Phosphorylase Kinase, domain 1"/>
    <property type="match status" value="2"/>
</dbReference>
<evidence type="ECO:0000256" key="4">
    <source>
        <dbReference type="ARBA" id="ARBA00022679"/>
    </source>
</evidence>
<feature type="region of interest" description="Disordered" evidence="11">
    <location>
        <begin position="121"/>
        <end position="220"/>
    </location>
</feature>
<accession>A0A8J4PN03</accession>
<feature type="domain" description="Protein kinase" evidence="12">
    <location>
        <begin position="479"/>
        <end position="781"/>
    </location>
</feature>
<feature type="domain" description="AGC-kinase C-terminal" evidence="13">
    <location>
        <begin position="782"/>
        <end position="857"/>
    </location>
</feature>
<dbReference type="FunFam" id="1.10.510.10:FF:000024">
    <property type="entry name" value="Probable serine/threonine-protein kinase cot-1"/>
    <property type="match status" value="1"/>
</dbReference>
<evidence type="ECO:0000256" key="1">
    <source>
        <dbReference type="ARBA" id="ARBA00012513"/>
    </source>
</evidence>
<feature type="compositionally biased region" description="Polar residues" evidence="11">
    <location>
        <begin position="359"/>
        <end position="371"/>
    </location>
</feature>